<evidence type="ECO:0000313" key="1">
    <source>
        <dbReference type="EMBL" id="CAG9312100.1"/>
    </source>
</evidence>
<accession>A0AAU9IRH1</accession>
<name>A0AAU9IRH1_9CILI</name>
<reference evidence="1" key="1">
    <citation type="submission" date="2021-09" db="EMBL/GenBank/DDBJ databases">
        <authorList>
            <consortium name="AG Swart"/>
            <person name="Singh M."/>
            <person name="Singh A."/>
            <person name="Seah K."/>
            <person name="Emmerich C."/>
        </authorList>
    </citation>
    <scope>NUCLEOTIDE SEQUENCE</scope>
    <source>
        <strain evidence="1">ATCC30299</strain>
    </source>
</reference>
<dbReference type="Proteomes" id="UP001162131">
    <property type="component" value="Unassembled WGS sequence"/>
</dbReference>
<dbReference type="PANTHER" id="PTHR28457">
    <property type="entry name" value="COILED-COIL DOMAIN-CONTAINING PROTEIN 189"/>
    <property type="match status" value="1"/>
</dbReference>
<dbReference type="EMBL" id="CAJZBQ010000005">
    <property type="protein sequence ID" value="CAG9312100.1"/>
    <property type="molecule type" value="Genomic_DNA"/>
</dbReference>
<protein>
    <submittedName>
        <fullName evidence="1">Uncharacterized protein</fullName>
    </submittedName>
</protein>
<gene>
    <name evidence="1" type="ORF">BSTOLATCC_MIC5352</name>
</gene>
<keyword evidence="2" id="KW-1185">Reference proteome</keyword>
<comment type="caution">
    <text evidence="1">The sequence shown here is derived from an EMBL/GenBank/DDBJ whole genome shotgun (WGS) entry which is preliminary data.</text>
</comment>
<dbReference type="Pfam" id="PF14769">
    <property type="entry name" value="CLAMP"/>
    <property type="match status" value="1"/>
</dbReference>
<sequence>MSETPFFVFKVVSKTQTEDLTNTSDIIKLRGIIKHFFKLNSTDEKNEILIDFYLNSLRFCTSHSYSLEKTSCLLGIFDSLLNEFLNLRSTEAVLLCHLKQILSQHSIQRPPYSIEVFSQHEIKSIIDFYHDSFLRHYSLYEFAYSNQTDMMLTSKTEFNGRFPIVLNLEEGKEIDPHSLAFLSPYIKAHEDVELAKEETKTIEEECEEITDQVGYKIAQEMKNFQAEFQEKLKKQDEEIFARVDMLKK</sequence>
<dbReference type="InterPro" id="IPR032727">
    <property type="entry name" value="CLAMP"/>
</dbReference>
<organism evidence="1 2">
    <name type="scientific">Blepharisma stoltei</name>
    <dbReference type="NCBI Taxonomy" id="1481888"/>
    <lineage>
        <taxon>Eukaryota</taxon>
        <taxon>Sar</taxon>
        <taxon>Alveolata</taxon>
        <taxon>Ciliophora</taxon>
        <taxon>Postciliodesmatophora</taxon>
        <taxon>Heterotrichea</taxon>
        <taxon>Heterotrichida</taxon>
        <taxon>Blepharismidae</taxon>
        <taxon>Blepharisma</taxon>
    </lineage>
</organism>
<dbReference type="PANTHER" id="PTHR28457:SF1">
    <property type="entry name" value="CILIA- AND FLAGELLA-ASSOCIATED PROTEIN 119"/>
    <property type="match status" value="1"/>
</dbReference>
<dbReference type="AlphaFoldDB" id="A0AAU9IRH1"/>
<evidence type="ECO:0000313" key="2">
    <source>
        <dbReference type="Proteomes" id="UP001162131"/>
    </source>
</evidence>
<proteinExistence type="predicted"/>